<dbReference type="InterPro" id="IPR017900">
    <property type="entry name" value="4Fe4S_Fe_S_CS"/>
</dbReference>
<feature type="compositionally biased region" description="Polar residues" evidence="1">
    <location>
        <begin position="13"/>
        <end position="27"/>
    </location>
</feature>
<evidence type="ECO:0000313" key="3">
    <source>
        <dbReference type="Proteomes" id="UP001222932"/>
    </source>
</evidence>
<comment type="caution">
    <text evidence="2">The sequence shown here is derived from an EMBL/GenBank/DDBJ whole genome shotgun (WGS) entry which is preliminary data.</text>
</comment>
<evidence type="ECO:0000313" key="2">
    <source>
        <dbReference type="EMBL" id="GMK55892.1"/>
    </source>
</evidence>
<name>A0AAD3TS81_9TREE</name>
<feature type="compositionally biased region" description="Basic and acidic residues" evidence="1">
    <location>
        <begin position="582"/>
        <end position="593"/>
    </location>
</feature>
<dbReference type="Proteomes" id="UP001222932">
    <property type="component" value="Unassembled WGS sequence"/>
</dbReference>
<protein>
    <submittedName>
        <fullName evidence="2">Uncharacterized protein</fullName>
    </submittedName>
</protein>
<feature type="compositionally biased region" description="Basic and acidic residues" evidence="1">
    <location>
        <begin position="519"/>
        <end position="544"/>
    </location>
</feature>
<evidence type="ECO:0000256" key="1">
    <source>
        <dbReference type="SAM" id="MobiDB-lite"/>
    </source>
</evidence>
<feature type="compositionally biased region" description="Polar residues" evidence="1">
    <location>
        <begin position="279"/>
        <end position="289"/>
    </location>
</feature>
<reference evidence="2" key="1">
    <citation type="journal article" date="2023" name="BMC Genomics">
        <title>Chromosome-level genome assemblies of Cutaneotrichosporon spp. (Trichosporonales, Basidiomycota) reveal imbalanced evolution between nucleotide sequences and chromosome synteny.</title>
        <authorList>
            <person name="Kobayashi Y."/>
            <person name="Kayamori A."/>
            <person name="Aoki K."/>
            <person name="Shiwa Y."/>
            <person name="Matsutani M."/>
            <person name="Fujita N."/>
            <person name="Sugita T."/>
            <person name="Iwasaki W."/>
            <person name="Tanaka N."/>
            <person name="Takashima M."/>
        </authorList>
    </citation>
    <scope>NUCLEOTIDE SEQUENCE</scope>
    <source>
        <strain evidence="2">HIS016</strain>
    </source>
</reference>
<accession>A0AAD3TS81</accession>
<feature type="region of interest" description="Disordered" evidence="1">
    <location>
        <begin position="382"/>
        <end position="415"/>
    </location>
</feature>
<reference evidence="2" key="2">
    <citation type="submission" date="2023-06" db="EMBL/GenBank/DDBJ databases">
        <authorList>
            <person name="Kobayashi Y."/>
            <person name="Kayamori A."/>
            <person name="Aoki K."/>
            <person name="Shiwa Y."/>
            <person name="Fujita N."/>
            <person name="Sugita T."/>
            <person name="Iwasaki W."/>
            <person name="Tanaka N."/>
            <person name="Takashima M."/>
        </authorList>
    </citation>
    <scope>NUCLEOTIDE SEQUENCE</scope>
    <source>
        <strain evidence="2">HIS016</strain>
    </source>
</reference>
<organism evidence="2 3">
    <name type="scientific">Cutaneotrichosporon spelunceum</name>
    <dbReference type="NCBI Taxonomy" id="1672016"/>
    <lineage>
        <taxon>Eukaryota</taxon>
        <taxon>Fungi</taxon>
        <taxon>Dikarya</taxon>
        <taxon>Basidiomycota</taxon>
        <taxon>Agaricomycotina</taxon>
        <taxon>Tremellomycetes</taxon>
        <taxon>Trichosporonales</taxon>
        <taxon>Trichosporonaceae</taxon>
        <taxon>Cutaneotrichosporon</taxon>
    </lineage>
</organism>
<keyword evidence="3" id="KW-1185">Reference proteome</keyword>
<sequence length="599" mass="65109">MYDTPSRAASRLTAASGSTPHPATSPVPYSTVSAVEGALFKPTPVRSPTIANSDAFQRLIATYGDLLPHRPKSRMEAINLIFAAAADMPEEEGGTVAAMVMEAFRSIKTEQCKSAASQVSRSSGERRESSERENLERKNETEDERSTPVEPIADPYTKLLERYSHLLPLGASGSREKILETLLGAAVELPDGQRETAIQAIMEVYEAASATSAGGGASVHGPSDPYDLLVLQYGHLIPGSNHANRAETFDALLLAATELSDGEGSLVARLVLEAHDVSASGTQGSSTHRSSVDTRRSALSSSLTEDPFQRLMAEYGHLLPHRPDTRMATLDLMFVAASALPEAEGELVTVLISEAWEALNAILPVLDQEAADAIAVAEAADAIQGQGEEAESSGDDGDHECEDDRERSDNAEAQGPCPCCGPCGSVCEYEAAIAPQPLPQPVKPRSFRRSRRQRPPSPEEQPEAGPLRPRRSALRSASLDLWIRDRKKFKSGPSGSEGIDMLYAFLEREAAKAEALGNARDKGNGKGKAREAQRVLFADERRQPEDEEAEQLEERRRARQVSVSSGSWDEAELAARGLTEPELEREHEAQERRRWFRRR</sequence>
<dbReference type="PROSITE" id="PS00198">
    <property type="entry name" value="4FE4S_FER_1"/>
    <property type="match status" value="1"/>
</dbReference>
<feature type="region of interest" description="Disordered" evidence="1">
    <location>
        <begin position="1"/>
        <end position="27"/>
    </location>
</feature>
<feature type="compositionally biased region" description="Basic and acidic residues" evidence="1">
    <location>
        <begin position="123"/>
        <end position="147"/>
    </location>
</feature>
<proteinExistence type="predicted"/>
<dbReference type="AlphaFoldDB" id="A0AAD3TS81"/>
<feature type="compositionally biased region" description="Basic residues" evidence="1">
    <location>
        <begin position="445"/>
        <end position="454"/>
    </location>
</feature>
<dbReference type="EMBL" id="BTCM01000002">
    <property type="protein sequence ID" value="GMK55892.1"/>
    <property type="molecule type" value="Genomic_DNA"/>
</dbReference>
<feature type="region of interest" description="Disordered" evidence="1">
    <location>
        <begin position="278"/>
        <end position="303"/>
    </location>
</feature>
<gene>
    <name evidence="2" type="ORF">CspeluHIS016_0209480</name>
</gene>
<feature type="region of interest" description="Disordered" evidence="1">
    <location>
        <begin position="437"/>
        <end position="476"/>
    </location>
</feature>
<feature type="region of interest" description="Disordered" evidence="1">
    <location>
        <begin position="516"/>
        <end position="599"/>
    </location>
</feature>
<feature type="region of interest" description="Disordered" evidence="1">
    <location>
        <begin position="112"/>
        <end position="152"/>
    </location>
</feature>
<feature type="compositionally biased region" description="Acidic residues" evidence="1">
    <location>
        <begin position="388"/>
        <end position="401"/>
    </location>
</feature>